<evidence type="ECO:0000313" key="1">
    <source>
        <dbReference type="EMBL" id="KAJ3126329.1"/>
    </source>
</evidence>
<gene>
    <name evidence="1" type="ORF">HK100_010314</name>
</gene>
<evidence type="ECO:0000313" key="2">
    <source>
        <dbReference type="Proteomes" id="UP001211907"/>
    </source>
</evidence>
<dbReference type="AlphaFoldDB" id="A0AAD5T339"/>
<name>A0AAD5T339_9FUNG</name>
<keyword evidence="2" id="KW-1185">Reference proteome</keyword>
<reference evidence="1" key="1">
    <citation type="submission" date="2020-05" db="EMBL/GenBank/DDBJ databases">
        <title>Phylogenomic resolution of chytrid fungi.</title>
        <authorList>
            <person name="Stajich J.E."/>
            <person name="Amses K."/>
            <person name="Simmons R."/>
            <person name="Seto K."/>
            <person name="Myers J."/>
            <person name="Bonds A."/>
            <person name="Quandt C.A."/>
            <person name="Barry K."/>
            <person name="Liu P."/>
            <person name="Grigoriev I."/>
            <person name="Longcore J.E."/>
            <person name="James T.Y."/>
        </authorList>
    </citation>
    <scope>NUCLEOTIDE SEQUENCE</scope>
    <source>
        <strain evidence="1">JEL0513</strain>
    </source>
</reference>
<dbReference type="EMBL" id="JADGJH010000565">
    <property type="protein sequence ID" value="KAJ3126329.1"/>
    <property type="molecule type" value="Genomic_DNA"/>
</dbReference>
<sequence>MNQLTLKFKSSLENIKSKTKTALAKISLKRKASTLAISVESSPAKILQIAKTENDAPVVFYDESAATVDVPQINQNLEKAARIDLPAQTVSENVIIAVAAELNILVDTRVHETSQPHHEQRFSYESIDEKYRLALLESELRTASRKYSFDVVAVNANPISESSIVQTQALAQVMIESTFLEPEYIDTEENAVIHRFSYESVDVSCRDAIIQSEVKMALKKYSINLNISKYYV</sequence>
<accession>A0AAD5T339</accession>
<organism evidence="1 2">
    <name type="scientific">Physocladia obscura</name>
    <dbReference type="NCBI Taxonomy" id="109957"/>
    <lineage>
        <taxon>Eukaryota</taxon>
        <taxon>Fungi</taxon>
        <taxon>Fungi incertae sedis</taxon>
        <taxon>Chytridiomycota</taxon>
        <taxon>Chytridiomycota incertae sedis</taxon>
        <taxon>Chytridiomycetes</taxon>
        <taxon>Chytridiales</taxon>
        <taxon>Chytriomycetaceae</taxon>
        <taxon>Physocladia</taxon>
    </lineage>
</organism>
<protein>
    <submittedName>
        <fullName evidence="1">Uncharacterized protein</fullName>
    </submittedName>
</protein>
<proteinExistence type="predicted"/>
<comment type="caution">
    <text evidence="1">The sequence shown here is derived from an EMBL/GenBank/DDBJ whole genome shotgun (WGS) entry which is preliminary data.</text>
</comment>
<dbReference type="Proteomes" id="UP001211907">
    <property type="component" value="Unassembled WGS sequence"/>
</dbReference>